<protein>
    <submittedName>
        <fullName evidence="1">Uncharacterized protein</fullName>
    </submittedName>
</protein>
<organism evidence="1 2">
    <name type="scientific">Aminobacter aminovorans</name>
    <name type="common">Chelatobacter heintzii</name>
    <dbReference type="NCBI Taxonomy" id="83263"/>
    <lineage>
        <taxon>Bacteria</taxon>
        <taxon>Pseudomonadati</taxon>
        <taxon>Pseudomonadota</taxon>
        <taxon>Alphaproteobacteria</taxon>
        <taxon>Hyphomicrobiales</taxon>
        <taxon>Phyllobacteriaceae</taxon>
        <taxon>Aminobacter</taxon>
    </lineage>
</organism>
<dbReference type="RefSeq" id="WP_115731642.1">
    <property type="nucleotide sequence ID" value="NZ_BAAAVY010000002.1"/>
</dbReference>
<name>A0A380WMR7_AMIAI</name>
<proteinExistence type="predicted"/>
<evidence type="ECO:0000313" key="2">
    <source>
        <dbReference type="Proteomes" id="UP000254701"/>
    </source>
</evidence>
<sequence length="60" mass="6915">MPLFDDLGRIGARYKQARSARRTARIMNALPPEIQRDLAWNPPSSLMARIYRSMTAAVRR</sequence>
<dbReference type="EMBL" id="UFSM01000001">
    <property type="protein sequence ID" value="SUU89484.1"/>
    <property type="molecule type" value="Genomic_DNA"/>
</dbReference>
<accession>A0A380WMR7</accession>
<dbReference type="Proteomes" id="UP000254701">
    <property type="component" value="Unassembled WGS sequence"/>
</dbReference>
<dbReference type="OrthoDB" id="8085955at2"/>
<gene>
    <name evidence="1" type="ORF">NCTC10684_02725</name>
</gene>
<evidence type="ECO:0000313" key="1">
    <source>
        <dbReference type="EMBL" id="SUU89484.1"/>
    </source>
</evidence>
<dbReference type="AlphaFoldDB" id="A0A380WMR7"/>
<reference evidence="1 2" key="1">
    <citation type="submission" date="2018-06" db="EMBL/GenBank/DDBJ databases">
        <authorList>
            <consortium name="Pathogen Informatics"/>
            <person name="Doyle S."/>
        </authorList>
    </citation>
    <scope>NUCLEOTIDE SEQUENCE [LARGE SCALE GENOMIC DNA]</scope>
    <source>
        <strain evidence="1 2">NCTC10684</strain>
    </source>
</reference>